<proteinExistence type="predicted"/>
<reference evidence="1 2" key="1">
    <citation type="submission" date="2018-09" db="EMBL/GenBank/DDBJ databases">
        <title>Characterization of the phylogenetic diversity of five novel species belonging to the genus Bifidobacterium.</title>
        <authorList>
            <person name="Lugli G.A."/>
            <person name="Duranti S."/>
            <person name="Milani C."/>
        </authorList>
    </citation>
    <scope>NUCLEOTIDE SEQUENCE [LARGE SCALE GENOMIC DNA]</scope>
    <source>
        <strain evidence="1 2">2028B</strain>
    </source>
</reference>
<protein>
    <recommendedName>
        <fullName evidence="3">Histidine kinase</fullName>
    </recommendedName>
</protein>
<evidence type="ECO:0000313" key="2">
    <source>
        <dbReference type="Proteomes" id="UP000288607"/>
    </source>
</evidence>
<evidence type="ECO:0008006" key="3">
    <source>
        <dbReference type="Google" id="ProtNLM"/>
    </source>
</evidence>
<sequence length="298" mass="33500">MRITCLVAIVIAWLASCILYDIEDIRAAGSSLYGIGLLCFASAAGLTVRIEQEKKCIEINRVRSEKMHASLNDLHVRNELAERIHESISNRIAYSVLLLRSRDSSSSSQDLDKEISGSLMEALRETRDVVTVLNEPTIDVRQRRAEYHQGFEQSLADQMRIGDRQLRMLGFNGKSILKNSIPDICVSDDVRDFILELLREIYSNIAFHCSAESNFYEVRVRLSDMHIDIYQVNDLSDIEFFNKKPRSGAGLTSKIEVLESLGGSWSFCCEDGAWVLKISMPLIDEGTSLKQSAAEGNV</sequence>
<dbReference type="EMBL" id="QXGJ01000008">
    <property type="protein sequence ID" value="RSX50381.1"/>
    <property type="molecule type" value="Genomic_DNA"/>
</dbReference>
<name>A0A430FC48_9BIFI</name>
<comment type="caution">
    <text evidence="1">The sequence shown here is derived from an EMBL/GenBank/DDBJ whole genome shotgun (WGS) entry which is preliminary data.</text>
</comment>
<evidence type="ECO:0000313" key="1">
    <source>
        <dbReference type="EMBL" id="RSX50381.1"/>
    </source>
</evidence>
<dbReference type="Proteomes" id="UP000288607">
    <property type="component" value="Unassembled WGS sequence"/>
</dbReference>
<keyword evidence="2" id="KW-1185">Reference proteome</keyword>
<dbReference type="OrthoDB" id="3233735at2"/>
<dbReference type="RefSeq" id="WP_126030506.1">
    <property type="nucleotide sequence ID" value="NZ_QXGJ01000008.1"/>
</dbReference>
<accession>A0A430FC48</accession>
<dbReference type="AlphaFoldDB" id="A0A430FC48"/>
<gene>
    <name evidence="1" type="ORF">D2E23_1704</name>
</gene>
<dbReference type="PROSITE" id="PS51257">
    <property type="entry name" value="PROKAR_LIPOPROTEIN"/>
    <property type="match status" value="1"/>
</dbReference>
<organism evidence="1 2">
    <name type="scientific">Bifidobacterium callimiconis</name>
    <dbReference type="NCBI Taxonomy" id="2306973"/>
    <lineage>
        <taxon>Bacteria</taxon>
        <taxon>Bacillati</taxon>
        <taxon>Actinomycetota</taxon>
        <taxon>Actinomycetes</taxon>
        <taxon>Bifidobacteriales</taxon>
        <taxon>Bifidobacteriaceae</taxon>
        <taxon>Bifidobacterium</taxon>
    </lineage>
</organism>